<dbReference type="InterPro" id="IPR040256">
    <property type="entry name" value="At4g02000-like"/>
</dbReference>
<evidence type="ECO:0008006" key="6">
    <source>
        <dbReference type="Google" id="ProtNLM"/>
    </source>
</evidence>
<evidence type="ECO:0000259" key="3">
    <source>
        <dbReference type="Pfam" id="PF14392"/>
    </source>
</evidence>
<evidence type="ECO:0000313" key="5">
    <source>
        <dbReference type="Proteomes" id="UP000631114"/>
    </source>
</evidence>
<evidence type="ECO:0000259" key="2">
    <source>
        <dbReference type="Pfam" id="PF14111"/>
    </source>
</evidence>
<proteinExistence type="predicted"/>
<dbReference type="OrthoDB" id="1096772at2759"/>
<sequence>MKSLFTQKKQVRLESLKTDDHGNVQLMVIGKWYGGNPINLDDLGTELHQIWQTRGQITMELITREHVKLIFEKHEGINHVLQNGPWIIHGHILSIMKWNNWKGTGEVSEEDTSCPLEFNQPMARVRVLLDIKERLTKDLTVMLETGTSCHIKFKYEKLELFCYFCGIIGHDHHACRLRAQHRYDLVKCGGSGKDVKPNFTSMMKANKFFHGIACTEKHIVTISGHPRHPRYNEIPTPELARFSGHGRSPGTRGRPEKDKTNMAPSLSRNIAVVTIATEIQSGGPSVSTTARSTEGHMEMGEKLGIPKPNGSQHREQLGLSPSTLDITFRWIGSQSCRVLALEEEVHVWPKPRKVRVEFNLGLIDFEMDRVSEPTSSVIRLGELESPDINHLAPTPNQIYRRVLETQTELRLSRADGRIQDLGNDSFDHTTQFQHTRLVRKDGKAYK</sequence>
<name>A0A835IMX1_9MAGN</name>
<gene>
    <name evidence="4" type="ORF">IFM89_005726</name>
</gene>
<dbReference type="Pfam" id="PF14111">
    <property type="entry name" value="DUF4283"/>
    <property type="match status" value="1"/>
</dbReference>
<dbReference type="InterPro" id="IPR025836">
    <property type="entry name" value="Zn_knuckle_CX2CX4HX4C"/>
</dbReference>
<feature type="domain" description="DUF4283" evidence="2">
    <location>
        <begin position="23"/>
        <end position="101"/>
    </location>
</feature>
<dbReference type="Pfam" id="PF14392">
    <property type="entry name" value="zf-CCHC_4"/>
    <property type="match status" value="1"/>
</dbReference>
<dbReference type="PANTHER" id="PTHR31286:SF180">
    <property type="entry name" value="OS10G0362600 PROTEIN"/>
    <property type="match status" value="1"/>
</dbReference>
<dbReference type="EMBL" id="JADFTS010000002">
    <property type="protein sequence ID" value="KAF9619172.1"/>
    <property type="molecule type" value="Genomic_DNA"/>
</dbReference>
<evidence type="ECO:0000313" key="4">
    <source>
        <dbReference type="EMBL" id="KAF9619172.1"/>
    </source>
</evidence>
<dbReference type="InterPro" id="IPR025558">
    <property type="entry name" value="DUF4283"/>
</dbReference>
<keyword evidence="5" id="KW-1185">Reference proteome</keyword>
<protein>
    <recommendedName>
        <fullName evidence="6">DUF4283 domain-containing protein</fullName>
    </recommendedName>
</protein>
<evidence type="ECO:0000256" key="1">
    <source>
        <dbReference type="SAM" id="MobiDB-lite"/>
    </source>
</evidence>
<dbReference type="PANTHER" id="PTHR31286">
    <property type="entry name" value="GLYCINE-RICH CELL WALL STRUCTURAL PROTEIN 1.8-LIKE"/>
    <property type="match status" value="1"/>
</dbReference>
<dbReference type="Proteomes" id="UP000631114">
    <property type="component" value="Unassembled WGS sequence"/>
</dbReference>
<comment type="caution">
    <text evidence="4">The sequence shown here is derived from an EMBL/GenBank/DDBJ whole genome shotgun (WGS) entry which is preliminary data.</text>
</comment>
<accession>A0A835IMX1</accession>
<reference evidence="4 5" key="1">
    <citation type="submission" date="2020-10" db="EMBL/GenBank/DDBJ databases">
        <title>The Coptis chinensis genome and diversification of protoberbering-type alkaloids.</title>
        <authorList>
            <person name="Wang B."/>
            <person name="Shu S."/>
            <person name="Song C."/>
            <person name="Liu Y."/>
        </authorList>
    </citation>
    <scope>NUCLEOTIDE SEQUENCE [LARGE SCALE GENOMIC DNA]</scope>
    <source>
        <strain evidence="4">HL-2020</strain>
        <tissue evidence="4">Leaf</tissue>
    </source>
</reference>
<feature type="region of interest" description="Disordered" evidence="1">
    <location>
        <begin position="234"/>
        <end position="262"/>
    </location>
</feature>
<feature type="domain" description="Zinc knuckle CX2CX4HX4C" evidence="3">
    <location>
        <begin position="129"/>
        <end position="176"/>
    </location>
</feature>
<organism evidence="4 5">
    <name type="scientific">Coptis chinensis</name>
    <dbReference type="NCBI Taxonomy" id="261450"/>
    <lineage>
        <taxon>Eukaryota</taxon>
        <taxon>Viridiplantae</taxon>
        <taxon>Streptophyta</taxon>
        <taxon>Embryophyta</taxon>
        <taxon>Tracheophyta</taxon>
        <taxon>Spermatophyta</taxon>
        <taxon>Magnoliopsida</taxon>
        <taxon>Ranunculales</taxon>
        <taxon>Ranunculaceae</taxon>
        <taxon>Coptidoideae</taxon>
        <taxon>Coptis</taxon>
    </lineage>
</organism>
<dbReference type="AlphaFoldDB" id="A0A835IMX1"/>